<evidence type="ECO:0000313" key="1">
    <source>
        <dbReference type="EMBL" id="KAI3753521.1"/>
    </source>
</evidence>
<keyword evidence="2" id="KW-1185">Reference proteome</keyword>
<proteinExistence type="predicted"/>
<evidence type="ECO:0000313" key="2">
    <source>
        <dbReference type="Proteomes" id="UP001055811"/>
    </source>
</evidence>
<reference evidence="2" key="1">
    <citation type="journal article" date="2022" name="Mol. Ecol. Resour.">
        <title>The genomes of chicory, endive, great burdock and yacon provide insights into Asteraceae palaeo-polyploidization history and plant inulin production.</title>
        <authorList>
            <person name="Fan W."/>
            <person name="Wang S."/>
            <person name="Wang H."/>
            <person name="Wang A."/>
            <person name="Jiang F."/>
            <person name="Liu H."/>
            <person name="Zhao H."/>
            <person name="Xu D."/>
            <person name="Zhang Y."/>
        </authorList>
    </citation>
    <scope>NUCLEOTIDE SEQUENCE [LARGE SCALE GENOMIC DNA]</scope>
    <source>
        <strain evidence="2">cv. Punajuju</strain>
    </source>
</reference>
<comment type="caution">
    <text evidence="1">The sequence shown here is derived from an EMBL/GenBank/DDBJ whole genome shotgun (WGS) entry which is preliminary data.</text>
</comment>
<dbReference type="EMBL" id="CM042012">
    <property type="protein sequence ID" value="KAI3753521.1"/>
    <property type="molecule type" value="Genomic_DNA"/>
</dbReference>
<reference evidence="1 2" key="2">
    <citation type="journal article" date="2022" name="Mol. Ecol. Resour.">
        <title>The genomes of chicory, endive, great burdock and yacon provide insights into Asteraceae paleo-polyploidization history and plant inulin production.</title>
        <authorList>
            <person name="Fan W."/>
            <person name="Wang S."/>
            <person name="Wang H."/>
            <person name="Wang A."/>
            <person name="Jiang F."/>
            <person name="Liu H."/>
            <person name="Zhao H."/>
            <person name="Xu D."/>
            <person name="Zhang Y."/>
        </authorList>
    </citation>
    <scope>NUCLEOTIDE SEQUENCE [LARGE SCALE GENOMIC DNA]</scope>
    <source>
        <strain evidence="2">cv. Punajuju</strain>
        <tissue evidence="1">Leaves</tissue>
    </source>
</reference>
<name>A0ACB9E500_CICIN</name>
<organism evidence="1 2">
    <name type="scientific">Cichorium intybus</name>
    <name type="common">Chicory</name>
    <dbReference type="NCBI Taxonomy" id="13427"/>
    <lineage>
        <taxon>Eukaryota</taxon>
        <taxon>Viridiplantae</taxon>
        <taxon>Streptophyta</taxon>
        <taxon>Embryophyta</taxon>
        <taxon>Tracheophyta</taxon>
        <taxon>Spermatophyta</taxon>
        <taxon>Magnoliopsida</taxon>
        <taxon>eudicotyledons</taxon>
        <taxon>Gunneridae</taxon>
        <taxon>Pentapetalae</taxon>
        <taxon>asterids</taxon>
        <taxon>campanulids</taxon>
        <taxon>Asterales</taxon>
        <taxon>Asteraceae</taxon>
        <taxon>Cichorioideae</taxon>
        <taxon>Cichorieae</taxon>
        <taxon>Cichoriinae</taxon>
        <taxon>Cichorium</taxon>
    </lineage>
</organism>
<sequence length="75" mass="8320">MYVFKTNLCLVEKGNCGGQMLESGGDRRGQIGTLIIIVRFTCGVPKLKGSSRLNVYIDVFKTFAETIFGDLMRLV</sequence>
<dbReference type="Proteomes" id="UP001055811">
    <property type="component" value="Linkage Group LG04"/>
</dbReference>
<protein>
    <submittedName>
        <fullName evidence="1">Uncharacterized protein</fullName>
    </submittedName>
</protein>
<accession>A0ACB9E500</accession>
<gene>
    <name evidence="1" type="ORF">L2E82_25576</name>
</gene>